<evidence type="ECO:0000313" key="3">
    <source>
        <dbReference type="Proteomes" id="UP001500282"/>
    </source>
</evidence>
<evidence type="ECO:0000256" key="1">
    <source>
        <dbReference type="SAM" id="MobiDB-lite"/>
    </source>
</evidence>
<evidence type="ECO:0000313" key="2">
    <source>
        <dbReference type="EMBL" id="GAA1301260.1"/>
    </source>
</evidence>
<feature type="compositionally biased region" description="Basic and acidic residues" evidence="1">
    <location>
        <begin position="132"/>
        <end position="155"/>
    </location>
</feature>
<organism evidence="2 3">
    <name type="scientific">Streptomyces javensis</name>
    <dbReference type="NCBI Taxonomy" id="114698"/>
    <lineage>
        <taxon>Bacteria</taxon>
        <taxon>Bacillati</taxon>
        <taxon>Actinomycetota</taxon>
        <taxon>Actinomycetes</taxon>
        <taxon>Kitasatosporales</taxon>
        <taxon>Streptomycetaceae</taxon>
        <taxon>Streptomyces</taxon>
        <taxon>Streptomyces violaceusniger group</taxon>
    </lineage>
</organism>
<feature type="region of interest" description="Disordered" evidence="1">
    <location>
        <begin position="122"/>
        <end position="155"/>
    </location>
</feature>
<reference evidence="2 3" key="1">
    <citation type="journal article" date="2019" name="Int. J. Syst. Evol. Microbiol.">
        <title>The Global Catalogue of Microorganisms (GCM) 10K type strain sequencing project: providing services to taxonomists for standard genome sequencing and annotation.</title>
        <authorList>
            <consortium name="The Broad Institute Genomics Platform"/>
            <consortium name="The Broad Institute Genome Sequencing Center for Infectious Disease"/>
            <person name="Wu L."/>
            <person name="Ma J."/>
        </authorList>
    </citation>
    <scope>NUCLEOTIDE SEQUENCE [LARGE SCALE GENOMIC DNA]</scope>
    <source>
        <strain evidence="2 3">JCM 11448</strain>
    </source>
</reference>
<comment type="caution">
    <text evidence="2">The sequence shown here is derived from an EMBL/GenBank/DDBJ whole genome shotgun (WGS) entry which is preliminary data.</text>
</comment>
<protein>
    <submittedName>
        <fullName evidence="2">Uncharacterized protein</fullName>
    </submittedName>
</protein>
<name>A0ABN1XCR2_9ACTN</name>
<dbReference type="EMBL" id="BAAAIH010000084">
    <property type="protein sequence ID" value="GAA1301260.1"/>
    <property type="molecule type" value="Genomic_DNA"/>
</dbReference>
<gene>
    <name evidence="2" type="ORF">GCM10009579_82600</name>
</gene>
<keyword evidence="3" id="KW-1185">Reference proteome</keyword>
<accession>A0ABN1XCR2</accession>
<sequence>MYAVALGSSFGAASSAPVLRDTSQALAEQNLRRHRVDLPAVLDGFVADVAARTGGGGGHGVEGDRGSSGLSVGEAVVFLAVLAALYPRCQGFPFPERHPPCLFDPGHGPLVRDVECAGFGDGGPSEVASATEVRRNARGRTADERRDGRGPRRFM</sequence>
<proteinExistence type="predicted"/>
<dbReference type="Proteomes" id="UP001500282">
    <property type="component" value="Unassembled WGS sequence"/>
</dbReference>